<evidence type="ECO:0000256" key="1">
    <source>
        <dbReference type="SAM" id="Phobius"/>
    </source>
</evidence>
<feature type="transmembrane region" description="Helical" evidence="1">
    <location>
        <begin position="12"/>
        <end position="31"/>
    </location>
</feature>
<dbReference type="CDD" id="cd01948">
    <property type="entry name" value="EAL"/>
    <property type="match status" value="1"/>
</dbReference>
<dbReference type="CDD" id="cd01949">
    <property type="entry name" value="GGDEF"/>
    <property type="match status" value="1"/>
</dbReference>
<dbReference type="InterPro" id="IPR035919">
    <property type="entry name" value="EAL_sf"/>
</dbReference>
<dbReference type="STRING" id="1960309.SAMN03159343_3439"/>
<gene>
    <name evidence="4" type="ORF">SAMN03159343_3439</name>
</gene>
<feature type="transmembrane region" description="Helical" evidence="1">
    <location>
        <begin position="65"/>
        <end position="83"/>
    </location>
</feature>
<feature type="transmembrane region" description="Helical" evidence="1">
    <location>
        <begin position="112"/>
        <end position="129"/>
    </location>
</feature>
<dbReference type="Proteomes" id="UP000198981">
    <property type="component" value="Unassembled WGS sequence"/>
</dbReference>
<dbReference type="InterPro" id="IPR001633">
    <property type="entry name" value="EAL_dom"/>
</dbReference>
<dbReference type="PANTHER" id="PTHR33121:SF79">
    <property type="entry name" value="CYCLIC DI-GMP PHOSPHODIESTERASE PDED-RELATED"/>
    <property type="match status" value="1"/>
</dbReference>
<dbReference type="RefSeq" id="WP_133379228.1">
    <property type="nucleotide sequence ID" value="NZ_FMUH01000006.1"/>
</dbReference>
<organism evidence="4 5">
    <name type="scientific">Klenkia marina</name>
    <dbReference type="NCBI Taxonomy" id="1960309"/>
    <lineage>
        <taxon>Bacteria</taxon>
        <taxon>Bacillati</taxon>
        <taxon>Actinomycetota</taxon>
        <taxon>Actinomycetes</taxon>
        <taxon>Geodermatophilales</taxon>
        <taxon>Geodermatophilaceae</taxon>
        <taxon>Klenkia</taxon>
    </lineage>
</organism>
<dbReference type="PROSITE" id="PS50887">
    <property type="entry name" value="GGDEF"/>
    <property type="match status" value="1"/>
</dbReference>
<reference evidence="5" key="1">
    <citation type="submission" date="2016-10" db="EMBL/GenBank/DDBJ databases">
        <authorList>
            <person name="Varghese N."/>
            <person name="Submissions S."/>
        </authorList>
    </citation>
    <scope>NUCLEOTIDE SEQUENCE [LARGE SCALE GENOMIC DNA]</scope>
    <source>
        <strain evidence="5">DSM 45722</strain>
    </source>
</reference>
<feature type="domain" description="EAL" evidence="2">
    <location>
        <begin position="315"/>
        <end position="571"/>
    </location>
</feature>
<dbReference type="Gene3D" id="3.30.70.270">
    <property type="match status" value="1"/>
</dbReference>
<evidence type="ECO:0000259" key="3">
    <source>
        <dbReference type="PROSITE" id="PS50887"/>
    </source>
</evidence>
<keyword evidence="1" id="KW-0812">Transmembrane</keyword>
<dbReference type="SMART" id="SM00052">
    <property type="entry name" value="EAL"/>
    <property type="match status" value="1"/>
</dbReference>
<dbReference type="SMART" id="SM00267">
    <property type="entry name" value="GGDEF"/>
    <property type="match status" value="1"/>
</dbReference>
<keyword evidence="1" id="KW-1133">Transmembrane helix</keyword>
<dbReference type="SUPFAM" id="SSF141868">
    <property type="entry name" value="EAL domain-like"/>
    <property type="match status" value="1"/>
</dbReference>
<dbReference type="InterPro" id="IPR043128">
    <property type="entry name" value="Rev_trsase/Diguanyl_cyclase"/>
</dbReference>
<name>A0A1G4YSV0_9ACTN</name>
<dbReference type="Pfam" id="PF00990">
    <property type="entry name" value="GGDEF"/>
    <property type="match status" value="1"/>
</dbReference>
<feature type="transmembrane region" description="Helical" evidence="1">
    <location>
        <begin position="135"/>
        <end position="157"/>
    </location>
</feature>
<evidence type="ECO:0000313" key="5">
    <source>
        <dbReference type="Proteomes" id="UP000198981"/>
    </source>
</evidence>
<evidence type="ECO:0000259" key="2">
    <source>
        <dbReference type="PROSITE" id="PS50883"/>
    </source>
</evidence>
<dbReference type="AlphaFoldDB" id="A0A1G4YSV0"/>
<feature type="transmembrane region" description="Helical" evidence="1">
    <location>
        <begin position="37"/>
        <end position="53"/>
    </location>
</feature>
<dbReference type="EMBL" id="FMUH01000006">
    <property type="protein sequence ID" value="SCX56527.1"/>
    <property type="molecule type" value="Genomic_DNA"/>
</dbReference>
<dbReference type="InterPro" id="IPR000160">
    <property type="entry name" value="GGDEF_dom"/>
</dbReference>
<evidence type="ECO:0000313" key="4">
    <source>
        <dbReference type="EMBL" id="SCX56527.1"/>
    </source>
</evidence>
<accession>A0A1G4YSV0</accession>
<dbReference type="PANTHER" id="PTHR33121">
    <property type="entry name" value="CYCLIC DI-GMP PHOSPHODIESTERASE PDEF"/>
    <property type="match status" value="1"/>
</dbReference>
<protein>
    <submittedName>
        <fullName evidence="4">Diguanylate cyclase (GGDEF) domain-containing protein</fullName>
    </submittedName>
</protein>
<dbReference type="NCBIfam" id="TIGR00254">
    <property type="entry name" value="GGDEF"/>
    <property type="match status" value="1"/>
</dbReference>
<dbReference type="OrthoDB" id="23692at2"/>
<dbReference type="Gene3D" id="3.20.20.450">
    <property type="entry name" value="EAL domain"/>
    <property type="match status" value="1"/>
</dbReference>
<dbReference type="Pfam" id="PF00563">
    <property type="entry name" value="EAL"/>
    <property type="match status" value="1"/>
</dbReference>
<keyword evidence="5" id="KW-1185">Reference proteome</keyword>
<sequence>MATPRAVAATMSTSYLVGGLAGLCVVAGSRLENPRTQALLVLSLTALVGAGIIRRWGNHWRREAVHAPLIAATCLISCAVLIAPDPVSAMVAASLMSFLVLDAFLFVDRLQATGHALLALSGITAVLVARDGVPLATVLGLDAILIALGVVTSTLVARASAAERDPLTDLLNRRGFDRVLHEEVACLPATGGRLSVALLDLDHFDQLNETLGAEAGDRVLRQVADTWRRGLPPRAVLARYGGDEFAVLLPGATGQQAWALVESVRTGRAGPPLSGGVAEYVLGDSVAQVVRRAEQALFAAKSAGRDRCTLDGDETPDLVRDLAAALDAGDLRTHFQPILQLSDDGDTVVGAEVLVRWDRPGHGPVPAQDLVAVAEEHGLVGRLGETVLRSACSQLAELHATTGRRLRLGINVSGLELADPGYPERVCAVLTETGWPASETVIEVTETVLDADSFTSVASLHALRAMGVLVSIDDFGTGYSSLARLDTLPADILKVDAAFTASITTSPRRAQMLRSVAGLAAALGLDVVAEGVETEEQLELVRRVGCTYAQGWLPGRPSTLPDLVAALDRPGVARPI</sequence>
<dbReference type="InterPro" id="IPR029787">
    <property type="entry name" value="Nucleotide_cyclase"/>
</dbReference>
<feature type="domain" description="GGDEF" evidence="3">
    <location>
        <begin position="192"/>
        <end position="313"/>
    </location>
</feature>
<dbReference type="InterPro" id="IPR050706">
    <property type="entry name" value="Cyclic-di-GMP_PDE-like"/>
</dbReference>
<proteinExistence type="predicted"/>
<dbReference type="PROSITE" id="PS50883">
    <property type="entry name" value="EAL"/>
    <property type="match status" value="1"/>
</dbReference>
<dbReference type="GO" id="GO:0071111">
    <property type="term" value="F:cyclic-guanylate-specific phosphodiesterase activity"/>
    <property type="evidence" value="ECO:0007669"/>
    <property type="project" value="InterPro"/>
</dbReference>
<dbReference type="SUPFAM" id="SSF55073">
    <property type="entry name" value="Nucleotide cyclase"/>
    <property type="match status" value="1"/>
</dbReference>
<keyword evidence="1" id="KW-0472">Membrane</keyword>